<accession>A0A9P6L941</accession>
<evidence type="ECO:0000259" key="6">
    <source>
        <dbReference type="Pfam" id="PF01965"/>
    </source>
</evidence>
<feature type="domain" description="DJ-1/PfpI" evidence="6">
    <location>
        <begin position="26"/>
        <end position="222"/>
    </location>
</feature>
<evidence type="ECO:0000256" key="1">
    <source>
        <dbReference type="ARBA" id="ARBA00013134"/>
    </source>
</evidence>
<dbReference type="SUPFAM" id="SSF52317">
    <property type="entry name" value="Class I glutamine amidotransferase-like"/>
    <property type="match status" value="1"/>
</dbReference>
<dbReference type="InterPro" id="IPR029062">
    <property type="entry name" value="Class_I_gatase-like"/>
</dbReference>
<keyword evidence="7" id="KW-0315">Glutamine amidotransferase</keyword>
<comment type="similarity">
    <text evidence="4">Belongs to the peptidase C56 family. HSP31-like subfamily.</text>
</comment>
<name>A0A9P6L941_9AGAM</name>
<dbReference type="PANTHER" id="PTHR48094">
    <property type="entry name" value="PROTEIN/NUCLEIC ACID DEGLYCASE DJ-1-RELATED"/>
    <property type="match status" value="1"/>
</dbReference>
<dbReference type="OrthoDB" id="543156at2759"/>
<gene>
    <name evidence="7" type="ORF">BJ322DRAFT_1055138</name>
</gene>
<evidence type="ECO:0000256" key="2">
    <source>
        <dbReference type="ARBA" id="ARBA00023016"/>
    </source>
</evidence>
<dbReference type="GO" id="GO:0019172">
    <property type="term" value="F:glyoxalase III activity"/>
    <property type="evidence" value="ECO:0007669"/>
    <property type="project" value="UniProtKB-EC"/>
</dbReference>
<reference evidence="7" key="2">
    <citation type="submission" date="2020-11" db="EMBL/GenBank/DDBJ databases">
        <authorList>
            <consortium name="DOE Joint Genome Institute"/>
            <person name="Kuo A."/>
            <person name="Miyauchi S."/>
            <person name="Kiss E."/>
            <person name="Drula E."/>
            <person name="Kohler A."/>
            <person name="Sanchez-Garcia M."/>
            <person name="Andreopoulos B."/>
            <person name="Barry K.W."/>
            <person name="Bonito G."/>
            <person name="Buee M."/>
            <person name="Carver A."/>
            <person name="Chen C."/>
            <person name="Cichocki N."/>
            <person name="Clum A."/>
            <person name="Culley D."/>
            <person name="Crous P.W."/>
            <person name="Fauchery L."/>
            <person name="Girlanda M."/>
            <person name="Hayes R."/>
            <person name="Keri Z."/>
            <person name="Labutti K."/>
            <person name="Lipzen A."/>
            <person name="Lombard V."/>
            <person name="Magnuson J."/>
            <person name="Maillard F."/>
            <person name="Morin E."/>
            <person name="Murat C."/>
            <person name="Nolan M."/>
            <person name="Ohm R."/>
            <person name="Pangilinan J."/>
            <person name="Pereira M."/>
            <person name="Perotto S."/>
            <person name="Peter M."/>
            <person name="Riley R."/>
            <person name="Sitrit Y."/>
            <person name="Stielow B."/>
            <person name="Szollosi G."/>
            <person name="Zifcakova L."/>
            <person name="Stursova M."/>
            <person name="Spatafora J.W."/>
            <person name="Tedersoo L."/>
            <person name="Vaario L.-M."/>
            <person name="Yamada A."/>
            <person name="Yan M."/>
            <person name="Wang P."/>
            <person name="Xu J."/>
            <person name="Bruns T."/>
            <person name="Baldrian P."/>
            <person name="Vilgalys R."/>
            <person name="Henrissat B."/>
            <person name="Grigoriev I.V."/>
            <person name="Hibbett D."/>
            <person name="Nagy L.G."/>
            <person name="Martin F.M."/>
        </authorList>
    </citation>
    <scope>NUCLEOTIDE SEQUENCE</scope>
    <source>
        <strain evidence="7">UH-Tt-Lm1</strain>
    </source>
</reference>
<organism evidence="7 8">
    <name type="scientific">Thelephora terrestris</name>
    <dbReference type="NCBI Taxonomy" id="56493"/>
    <lineage>
        <taxon>Eukaryota</taxon>
        <taxon>Fungi</taxon>
        <taxon>Dikarya</taxon>
        <taxon>Basidiomycota</taxon>
        <taxon>Agaricomycotina</taxon>
        <taxon>Agaricomycetes</taxon>
        <taxon>Thelephorales</taxon>
        <taxon>Thelephoraceae</taxon>
        <taxon>Thelephora</taxon>
    </lineage>
</organism>
<evidence type="ECO:0000256" key="5">
    <source>
        <dbReference type="ARBA" id="ARBA00048082"/>
    </source>
</evidence>
<dbReference type="GO" id="GO:0019243">
    <property type="term" value="P:methylglyoxal catabolic process to D-lactate via S-lactoyl-glutathione"/>
    <property type="evidence" value="ECO:0007669"/>
    <property type="project" value="TreeGrafter"/>
</dbReference>
<dbReference type="EMBL" id="WIUZ02000005">
    <property type="protein sequence ID" value="KAF9787426.1"/>
    <property type="molecule type" value="Genomic_DNA"/>
</dbReference>
<dbReference type="CDD" id="cd03141">
    <property type="entry name" value="GATase1_Hsp31_like"/>
    <property type="match status" value="1"/>
</dbReference>
<dbReference type="Pfam" id="PF01965">
    <property type="entry name" value="DJ-1_PfpI"/>
    <property type="match status" value="1"/>
</dbReference>
<keyword evidence="3" id="KW-0456">Lyase</keyword>
<protein>
    <recommendedName>
        <fullName evidence="1">D-lactate dehydratase</fullName>
        <ecNumber evidence="1">4.2.1.130</ecNumber>
    </recommendedName>
</protein>
<dbReference type="Proteomes" id="UP000736335">
    <property type="component" value="Unassembled WGS sequence"/>
</dbReference>
<dbReference type="InterPro" id="IPR050325">
    <property type="entry name" value="Prot/Nucl_acid_deglycase"/>
</dbReference>
<reference evidence="7" key="1">
    <citation type="journal article" date="2020" name="Nat. Commun.">
        <title>Large-scale genome sequencing of mycorrhizal fungi provides insights into the early evolution of symbiotic traits.</title>
        <authorList>
            <person name="Miyauchi S."/>
            <person name="Kiss E."/>
            <person name="Kuo A."/>
            <person name="Drula E."/>
            <person name="Kohler A."/>
            <person name="Sanchez-Garcia M."/>
            <person name="Morin E."/>
            <person name="Andreopoulos B."/>
            <person name="Barry K.W."/>
            <person name="Bonito G."/>
            <person name="Buee M."/>
            <person name="Carver A."/>
            <person name="Chen C."/>
            <person name="Cichocki N."/>
            <person name="Clum A."/>
            <person name="Culley D."/>
            <person name="Crous P.W."/>
            <person name="Fauchery L."/>
            <person name="Girlanda M."/>
            <person name="Hayes R.D."/>
            <person name="Keri Z."/>
            <person name="LaButti K."/>
            <person name="Lipzen A."/>
            <person name="Lombard V."/>
            <person name="Magnuson J."/>
            <person name="Maillard F."/>
            <person name="Murat C."/>
            <person name="Nolan M."/>
            <person name="Ohm R.A."/>
            <person name="Pangilinan J."/>
            <person name="Pereira M.F."/>
            <person name="Perotto S."/>
            <person name="Peter M."/>
            <person name="Pfister S."/>
            <person name="Riley R."/>
            <person name="Sitrit Y."/>
            <person name="Stielow J.B."/>
            <person name="Szollosi G."/>
            <person name="Zifcakova L."/>
            <person name="Stursova M."/>
            <person name="Spatafora J.W."/>
            <person name="Tedersoo L."/>
            <person name="Vaario L.M."/>
            <person name="Yamada A."/>
            <person name="Yan M."/>
            <person name="Wang P."/>
            <person name="Xu J."/>
            <person name="Bruns T."/>
            <person name="Baldrian P."/>
            <person name="Vilgalys R."/>
            <person name="Dunand C."/>
            <person name="Henrissat B."/>
            <person name="Grigoriev I.V."/>
            <person name="Hibbett D."/>
            <person name="Nagy L.G."/>
            <person name="Martin F.M."/>
        </authorList>
    </citation>
    <scope>NUCLEOTIDE SEQUENCE</scope>
    <source>
        <strain evidence="7">UH-Tt-Lm1</strain>
    </source>
</reference>
<dbReference type="InterPro" id="IPR002818">
    <property type="entry name" value="DJ-1/PfpI"/>
</dbReference>
<dbReference type="GO" id="GO:0005737">
    <property type="term" value="C:cytoplasm"/>
    <property type="evidence" value="ECO:0007669"/>
    <property type="project" value="TreeGrafter"/>
</dbReference>
<sequence length="226" mass="24556">MTKILMVFTSAKETKTGKPAGYYLPEAAHPYYAFVQAGFHVDFASPTGPYPPVSEKSVKDFRDDESVKFLQDPDVSNKFSNCEALSDVNPKDYDAVFYVGGHGPVIDLSKDPKNAELASTFWKDGKLVSAVCHGPAALVQAKSPNGKSIFEGKKFTGFSNAEEKAQGLPVEDIGFLLEDKIKELGGKFECAEPWAPCVVVDGKLYTGQNPASAKPLAERIVKDLKK</sequence>
<comment type="caution">
    <text evidence="7">The sequence shown here is derived from an EMBL/GenBank/DDBJ whole genome shotgun (WGS) entry which is preliminary data.</text>
</comment>
<evidence type="ECO:0000313" key="7">
    <source>
        <dbReference type="EMBL" id="KAF9787426.1"/>
    </source>
</evidence>
<keyword evidence="2" id="KW-0346">Stress response</keyword>
<dbReference type="EC" id="4.2.1.130" evidence="1"/>
<comment type="catalytic activity">
    <reaction evidence="5">
        <text>methylglyoxal + H2O = (R)-lactate + H(+)</text>
        <dbReference type="Rhea" id="RHEA:27754"/>
        <dbReference type="ChEBI" id="CHEBI:15377"/>
        <dbReference type="ChEBI" id="CHEBI:15378"/>
        <dbReference type="ChEBI" id="CHEBI:16004"/>
        <dbReference type="ChEBI" id="CHEBI:17158"/>
        <dbReference type="EC" id="4.2.1.130"/>
    </reaction>
</comment>
<dbReference type="Gene3D" id="3.40.50.880">
    <property type="match status" value="1"/>
</dbReference>
<evidence type="ECO:0000256" key="3">
    <source>
        <dbReference type="ARBA" id="ARBA00023239"/>
    </source>
</evidence>
<keyword evidence="8" id="KW-1185">Reference proteome</keyword>
<dbReference type="AlphaFoldDB" id="A0A9P6L941"/>
<evidence type="ECO:0000313" key="8">
    <source>
        <dbReference type="Proteomes" id="UP000736335"/>
    </source>
</evidence>
<dbReference type="PANTHER" id="PTHR48094:SF11">
    <property type="entry name" value="GLUTATHIONE-INDEPENDENT GLYOXALASE HSP31-RELATED"/>
    <property type="match status" value="1"/>
</dbReference>
<proteinExistence type="inferred from homology"/>
<evidence type="ECO:0000256" key="4">
    <source>
        <dbReference type="ARBA" id="ARBA00038493"/>
    </source>
</evidence>